<proteinExistence type="predicted"/>
<gene>
    <name evidence="1" type="ORF">E6O75_ATG08692</name>
</gene>
<accession>A0A4Z1NU67</accession>
<evidence type="ECO:0000313" key="2">
    <source>
        <dbReference type="Proteomes" id="UP000298493"/>
    </source>
</evidence>
<dbReference type="PANTHER" id="PTHR38048:SF2">
    <property type="entry name" value="HEMERYTHRIN-LIKE DOMAIN-CONTAINING PROTEIN"/>
    <property type="match status" value="1"/>
</dbReference>
<protein>
    <submittedName>
        <fullName evidence="1">Hemerythrin HHE cation binding domain-containing protein</fullName>
    </submittedName>
</protein>
<dbReference type="AlphaFoldDB" id="A0A4Z1NU67"/>
<evidence type="ECO:0000313" key="1">
    <source>
        <dbReference type="EMBL" id="TID14546.1"/>
    </source>
</evidence>
<keyword evidence="2" id="KW-1185">Reference proteome</keyword>
<dbReference type="Proteomes" id="UP000298493">
    <property type="component" value="Unassembled WGS sequence"/>
</dbReference>
<dbReference type="EMBL" id="SNSC02000022">
    <property type="protein sequence ID" value="TID14546.1"/>
    <property type="molecule type" value="Genomic_DNA"/>
</dbReference>
<comment type="caution">
    <text evidence="1">The sequence shown here is derived from an EMBL/GenBank/DDBJ whole genome shotgun (WGS) entry which is preliminary data.</text>
</comment>
<dbReference type="STRING" id="86259.A0A4Z1NU67"/>
<name>A0A4Z1NU67_9PEZI</name>
<dbReference type="InterPro" id="IPR053206">
    <property type="entry name" value="Dimeric_xanthone_biosynth"/>
</dbReference>
<sequence>MVTVHNPLIRGLNAIVLQAEQVPAQEEYFFGALDNKYGQGTMQQSFDEHAAFHSGLEKLAACLQSCAAEEEEFNGPKLVDIINTFSEPLIHHMSSEIVTILALTRFPEAEVYAIFESTLTEALKKLHAASLVT</sequence>
<organism evidence="1 2">
    <name type="scientific">Venturia nashicola</name>
    <dbReference type="NCBI Taxonomy" id="86259"/>
    <lineage>
        <taxon>Eukaryota</taxon>
        <taxon>Fungi</taxon>
        <taxon>Dikarya</taxon>
        <taxon>Ascomycota</taxon>
        <taxon>Pezizomycotina</taxon>
        <taxon>Dothideomycetes</taxon>
        <taxon>Pleosporomycetidae</taxon>
        <taxon>Venturiales</taxon>
        <taxon>Venturiaceae</taxon>
        <taxon>Venturia</taxon>
    </lineage>
</organism>
<reference evidence="1 2" key="1">
    <citation type="submission" date="2019-04" db="EMBL/GenBank/DDBJ databases">
        <title>High contiguity whole genome sequence and gene annotation resource for two Venturia nashicola isolates.</title>
        <authorList>
            <person name="Prokchorchik M."/>
            <person name="Won K."/>
            <person name="Lee Y."/>
            <person name="Choi E.D."/>
            <person name="Segonzac C."/>
            <person name="Sohn K.H."/>
        </authorList>
    </citation>
    <scope>NUCLEOTIDE SEQUENCE [LARGE SCALE GENOMIC DNA]</scope>
    <source>
        <strain evidence="1 2">PRI2</strain>
    </source>
</reference>
<dbReference type="PANTHER" id="PTHR38048">
    <property type="entry name" value="EXPRESSED PROTEIN"/>
    <property type="match status" value="1"/>
</dbReference>